<proteinExistence type="predicted"/>
<dbReference type="SMART" id="SM00382">
    <property type="entry name" value="AAA"/>
    <property type="match status" value="1"/>
</dbReference>
<name>A0A3B1CFW6_9ZZZZ</name>
<gene>
    <name evidence="4" type="ORF">MNBD_NITROSPIRAE02-357</name>
</gene>
<dbReference type="GO" id="GO:0005524">
    <property type="term" value="F:ATP binding"/>
    <property type="evidence" value="ECO:0007669"/>
    <property type="project" value="UniProtKB-KW"/>
</dbReference>
<evidence type="ECO:0000259" key="3">
    <source>
        <dbReference type="PROSITE" id="PS00662"/>
    </source>
</evidence>
<organism evidence="4">
    <name type="scientific">hydrothermal vent metagenome</name>
    <dbReference type="NCBI Taxonomy" id="652676"/>
    <lineage>
        <taxon>unclassified sequences</taxon>
        <taxon>metagenomes</taxon>
        <taxon>ecological metagenomes</taxon>
    </lineage>
</organism>
<reference evidence="4" key="1">
    <citation type="submission" date="2018-06" db="EMBL/GenBank/DDBJ databases">
        <authorList>
            <person name="Zhirakovskaya E."/>
        </authorList>
    </citation>
    <scope>NUCLEOTIDE SEQUENCE</scope>
</reference>
<sequence>MNNLAPDLESLPKEVLDLYMKFPDRSDFLPLQAGNGRLTFLVSSEDGIRKASFVALCCKSPGSFRFVPQKTLLEIAEKFSFVFEEDVDLDSEGESISSDEYDILSGLHDDAPVVKLVNQSIMSAIRLGASDIHIEGREANLIIRFRVDGRLKTVKTIDKGLLEPLIARIKVMADMDVAETRRPQDGRINIQFGTKMIDIRVSTIPTAKGEKAVLRLLSRSETALKLELLGLDESQVKLLQRLLKSPNGIIMVTGPTGSGKTSTLYASILEIQNDTVNIVTIEDPVEYRIDGIAQVQVNPATGVTFARAIRTFLRQDPDVILVGEIRDEETAEAAIQASLTGHLVLTTLHTSDAPTAVARLVEMNIEPFLLSSSLLLVIGQRLVRKICTECKEEATLEDEIRDIFLKKGFEINRYFRGKGCEKCFDTGYKGRIGLFEFLLLDDEIRKLIMRKASSTEIKTLAVKQGMKTMFANGVELIQEGITTPEEVITATTQ</sequence>
<dbReference type="EMBL" id="UOGH01000105">
    <property type="protein sequence ID" value="VAX29109.1"/>
    <property type="molecule type" value="Genomic_DNA"/>
</dbReference>
<evidence type="ECO:0000256" key="1">
    <source>
        <dbReference type="ARBA" id="ARBA00022741"/>
    </source>
</evidence>
<dbReference type="AlphaFoldDB" id="A0A3B1CFW6"/>
<evidence type="ECO:0000313" key="4">
    <source>
        <dbReference type="EMBL" id="VAX29109.1"/>
    </source>
</evidence>
<dbReference type="PANTHER" id="PTHR30258">
    <property type="entry name" value="TYPE II SECRETION SYSTEM PROTEIN GSPE-RELATED"/>
    <property type="match status" value="1"/>
</dbReference>
<dbReference type="PANTHER" id="PTHR30258:SF1">
    <property type="entry name" value="PROTEIN TRANSPORT PROTEIN HOFB HOMOLOG"/>
    <property type="match status" value="1"/>
</dbReference>
<dbReference type="FunFam" id="3.40.50.300:FF:000398">
    <property type="entry name" value="Type IV pilus assembly ATPase PilB"/>
    <property type="match status" value="1"/>
</dbReference>
<keyword evidence="1" id="KW-0547">Nucleotide-binding</keyword>
<keyword evidence="2" id="KW-0067">ATP-binding</keyword>
<dbReference type="InterPro" id="IPR027417">
    <property type="entry name" value="P-loop_NTPase"/>
</dbReference>
<dbReference type="Gene3D" id="3.30.450.90">
    <property type="match status" value="1"/>
</dbReference>
<protein>
    <submittedName>
        <fullName evidence="4">Type IV fimbrial assembly, ATPase PilB</fullName>
    </submittedName>
</protein>
<feature type="domain" description="Bacterial type II secretion system protein E" evidence="3">
    <location>
        <begin position="313"/>
        <end position="327"/>
    </location>
</feature>
<dbReference type="SUPFAM" id="SSF52540">
    <property type="entry name" value="P-loop containing nucleoside triphosphate hydrolases"/>
    <property type="match status" value="1"/>
</dbReference>
<accession>A0A3B1CFW6</accession>
<dbReference type="GO" id="GO:0005886">
    <property type="term" value="C:plasma membrane"/>
    <property type="evidence" value="ECO:0007669"/>
    <property type="project" value="TreeGrafter"/>
</dbReference>
<dbReference type="CDD" id="cd01129">
    <property type="entry name" value="PulE-GspE-like"/>
    <property type="match status" value="1"/>
</dbReference>
<dbReference type="GO" id="GO:0016887">
    <property type="term" value="F:ATP hydrolysis activity"/>
    <property type="evidence" value="ECO:0007669"/>
    <property type="project" value="TreeGrafter"/>
</dbReference>
<dbReference type="PROSITE" id="PS00662">
    <property type="entry name" value="T2SP_E"/>
    <property type="match status" value="1"/>
</dbReference>
<dbReference type="Pfam" id="PF00437">
    <property type="entry name" value="T2SSE"/>
    <property type="match status" value="1"/>
</dbReference>
<dbReference type="InterPro" id="IPR001482">
    <property type="entry name" value="T2SS/T4SS_dom"/>
</dbReference>
<evidence type="ECO:0000256" key="2">
    <source>
        <dbReference type="ARBA" id="ARBA00022840"/>
    </source>
</evidence>
<dbReference type="InterPro" id="IPR003593">
    <property type="entry name" value="AAA+_ATPase"/>
</dbReference>
<dbReference type="Gene3D" id="3.40.50.300">
    <property type="entry name" value="P-loop containing nucleotide triphosphate hydrolases"/>
    <property type="match status" value="1"/>
</dbReference>